<sequence>MKKTVLWWGRFDPGYSRNRVYIALFKELGWDVRVFPVKWCCALGDLEWLLRGDKSVKPDLVWVPVARQRDAAAATRWAHRRGIPVAFDPMISAWDKKVLEQRKWGADEPRAKRLLAWETRLFNGVDRMICDTSCHADFFHDHMGVPREKLRVLFTGTDEQVFKPADRPEDDPPHDPAAPLRILYHGAYLPLHGTEFIVEAARRTQGLNVHWDFLGWGAYKAATEEKAKGITNITFLEKVPYVDVPRVIRTADIVLGVFGTTEKASRVIGNKVYEAMACCRPVINEYCTGYPPEAKDCPAITFIPPGDPQAIVDAVVPWIDRRDGLLALRKTARDFFERHLSMAVIKKQLADILADLGL</sequence>
<dbReference type="Pfam" id="PF13692">
    <property type="entry name" value="Glyco_trans_1_4"/>
    <property type="match status" value="1"/>
</dbReference>
<dbReference type="InterPro" id="IPR050194">
    <property type="entry name" value="Glycosyltransferase_grp1"/>
</dbReference>
<dbReference type="Pfam" id="PF13439">
    <property type="entry name" value="Glyco_transf_4"/>
    <property type="match status" value="1"/>
</dbReference>
<dbReference type="Proteomes" id="UP000886845">
    <property type="component" value="Unassembled WGS sequence"/>
</dbReference>
<dbReference type="EMBL" id="DVOR01000031">
    <property type="protein sequence ID" value="HIV08661.1"/>
    <property type="molecule type" value="Genomic_DNA"/>
</dbReference>
<dbReference type="AlphaFoldDB" id="A0A9D1NM58"/>
<evidence type="ECO:0000313" key="2">
    <source>
        <dbReference type="EMBL" id="HIV08661.1"/>
    </source>
</evidence>
<accession>A0A9D1NM58</accession>
<feature type="domain" description="Glycosyltransferase subfamily 4-like N-terminal" evidence="1">
    <location>
        <begin position="49"/>
        <end position="159"/>
    </location>
</feature>
<dbReference type="SUPFAM" id="SSF53756">
    <property type="entry name" value="UDP-Glycosyltransferase/glycogen phosphorylase"/>
    <property type="match status" value="1"/>
</dbReference>
<evidence type="ECO:0000259" key="1">
    <source>
        <dbReference type="Pfam" id="PF13439"/>
    </source>
</evidence>
<name>A0A9D1NM58_9BACT</name>
<dbReference type="PANTHER" id="PTHR45947:SF3">
    <property type="entry name" value="SULFOQUINOVOSYL TRANSFERASE SQD2"/>
    <property type="match status" value="1"/>
</dbReference>
<dbReference type="InterPro" id="IPR028098">
    <property type="entry name" value="Glyco_trans_4-like_N"/>
</dbReference>
<gene>
    <name evidence="2" type="ORF">IAC79_00910</name>
</gene>
<organism evidence="2 3">
    <name type="scientific">Candidatus Spyradenecus faecavium</name>
    <dbReference type="NCBI Taxonomy" id="2840947"/>
    <lineage>
        <taxon>Bacteria</taxon>
        <taxon>Pseudomonadati</taxon>
        <taxon>Lentisphaerota</taxon>
        <taxon>Lentisphaeria</taxon>
        <taxon>Lentisphaerales</taxon>
        <taxon>Lentisphaeraceae</taxon>
        <taxon>Lentisphaeraceae incertae sedis</taxon>
        <taxon>Candidatus Spyradenecus</taxon>
    </lineage>
</organism>
<comment type="caution">
    <text evidence="2">The sequence shown here is derived from an EMBL/GenBank/DDBJ whole genome shotgun (WGS) entry which is preliminary data.</text>
</comment>
<protein>
    <submittedName>
        <fullName evidence="2">Glycosyltransferase</fullName>
    </submittedName>
</protein>
<dbReference type="PANTHER" id="PTHR45947">
    <property type="entry name" value="SULFOQUINOVOSYL TRANSFERASE SQD2"/>
    <property type="match status" value="1"/>
</dbReference>
<dbReference type="Gene3D" id="3.40.50.2000">
    <property type="entry name" value="Glycogen Phosphorylase B"/>
    <property type="match status" value="2"/>
</dbReference>
<proteinExistence type="predicted"/>
<reference evidence="2" key="2">
    <citation type="journal article" date="2021" name="PeerJ">
        <title>Extensive microbial diversity within the chicken gut microbiome revealed by metagenomics and culture.</title>
        <authorList>
            <person name="Gilroy R."/>
            <person name="Ravi A."/>
            <person name="Getino M."/>
            <person name="Pursley I."/>
            <person name="Horton D.L."/>
            <person name="Alikhan N.F."/>
            <person name="Baker D."/>
            <person name="Gharbi K."/>
            <person name="Hall N."/>
            <person name="Watson M."/>
            <person name="Adriaenssens E.M."/>
            <person name="Foster-Nyarko E."/>
            <person name="Jarju S."/>
            <person name="Secka A."/>
            <person name="Antonio M."/>
            <person name="Oren A."/>
            <person name="Chaudhuri R.R."/>
            <person name="La Ragione R."/>
            <person name="Hildebrand F."/>
            <person name="Pallen M.J."/>
        </authorList>
    </citation>
    <scope>NUCLEOTIDE SEQUENCE</scope>
    <source>
        <strain evidence="2">35461</strain>
    </source>
</reference>
<reference evidence="2" key="1">
    <citation type="submission" date="2020-10" db="EMBL/GenBank/DDBJ databases">
        <authorList>
            <person name="Gilroy R."/>
        </authorList>
    </citation>
    <scope>NUCLEOTIDE SEQUENCE</scope>
    <source>
        <strain evidence="2">35461</strain>
    </source>
</reference>
<dbReference type="GO" id="GO:0016757">
    <property type="term" value="F:glycosyltransferase activity"/>
    <property type="evidence" value="ECO:0007669"/>
    <property type="project" value="TreeGrafter"/>
</dbReference>
<evidence type="ECO:0000313" key="3">
    <source>
        <dbReference type="Proteomes" id="UP000886845"/>
    </source>
</evidence>